<reference evidence="2" key="1">
    <citation type="journal article" date="2019" name="Int. J. Syst. Evol. Microbiol.">
        <title>The Global Catalogue of Microorganisms (GCM) 10K type strain sequencing project: providing services to taxonomists for standard genome sequencing and annotation.</title>
        <authorList>
            <consortium name="The Broad Institute Genomics Platform"/>
            <consortium name="The Broad Institute Genome Sequencing Center for Infectious Disease"/>
            <person name="Wu L."/>
            <person name="Ma J."/>
        </authorList>
    </citation>
    <scope>NUCLEOTIDE SEQUENCE [LARGE SCALE GENOMIC DNA]</scope>
    <source>
        <strain evidence="2">CGMCC 4.1648</strain>
    </source>
</reference>
<dbReference type="Proteomes" id="UP001595829">
    <property type="component" value="Unassembled WGS sequence"/>
</dbReference>
<gene>
    <name evidence="1" type="ORF">ACFPM3_03005</name>
</gene>
<dbReference type="Gene3D" id="3.40.50.12500">
    <property type="match status" value="1"/>
</dbReference>
<organism evidence="1 2">
    <name type="scientific">Streptomyces coeruleoprunus</name>
    <dbReference type="NCBI Taxonomy" id="285563"/>
    <lineage>
        <taxon>Bacteria</taxon>
        <taxon>Bacillati</taxon>
        <taxon>Actinomycetota</taxon>
        <taxon>Actinomycetes</taxon>
        <taxon>Kitasatosporales</taxon>
        <taxon>Streptomycetaceae</taxon>
        <taxon>Streptomyces</taxon>
    </lineage>
</organism>
<dbReference type="RefSeq" id="WP_345693108.1">
    <property type="nucleotide sequence ID" value="NZ_BAABIT010000001.1"/>
</dbReference>
<keyword evidence="1" id="KW-0413">Isomerase</keyword>
<dbReference type="PIRSF" id="PIRSF015736">
    <property type="entry name" value="MI"/>
    <property type="match status" value="1"/>
</dbReference>
<evidence type="ECO:0000313" key="2">
    <source>
        <dbReference type="Proteomes" id="UP001595829"/>
    </source>
</evidence>
<dbReference type="GO" id="GO:0016853">
    <property type="term" value="F:isomerase activity"/>
    <property type="evidence" value="ECO:0007669"/>
    <property type="project" value="UniProtKB-KW"/>
</dbReference>
<comment type="caution">
    <text evidence="1">The sequence shown here is derived from an EMBL/GenBank/DDBJ whole genome shotgun (WGS) entry which is preliminary data.</text>
</comment>
<proteinExistence type="predicted"/>
<dbReference type="InterPro" id="IPR026286">
    <property type="entry name" value="MaiA/AMDase"/>
</dbReference>
<name>A0ABV9X9I8_9ACTN</name>
<evidence type="ECO:0000313" key="1">
    <source>
        <dbReference type="EMBL" id="MFC5021119.1"/>
    </source>
</evidence>
<protein>
    <submittedName>
        <fullName evidence="1">Maleate cis-trans isomerase</fullName>
    </submittedName>
</protein>
<dbReference type="EMBL" id="JBHSJD010000002">
    <property type="protein sequence ID" value="MFC5021119.1"/>
    <property type="molecule type" value="Genomic_DNA"/>
</dbReference>
<dbReference type="InterPro" id="IPR053714">
    <property type="entry name" value="Iso_Racemase_Enz_sf"/>
</dbReference>
<keyword evidence="2" id="KW-1185">Reference proteome</keyword>
<dbReference type="PANTHER" id="PTHR40267:SF1">
    <property type="entry name" value="BLR3294 PROTEIN"/>
    <property type="match status" value="1"/>
</dbReference>
<dbReference type="Pfam" id="PF17645">
    <property type="entry name" value="Amdase"/>
    <property type="match status" value="1"/>
</dbReference>
<sequence>MWRPDGWDVRVRIGVLTPHADVGPESELRAMAPADVGIHAARVPFGGMRRGGAMDATIPLEPVRAFAEPPYVDDAAAVVAAAPVSAVAYAFTSSAYVIGADGEARMIARLTERAHGLPVVATCAAAVRALSALGVSRIALVDPPWFDEELNGLGAAYFRRAGFDVPFHASCTLPSGQALIRPPELHDWVARHVPDDVEAVVVGGNGFRAVGAIEAMEATLGRPVLTANQVLLWAALHAAGGDTAAIDGYGRIFTLRAA</sequence>
<accession>A0ABV9X9I8</accession>
<dbReference type="PANTHER" id="PTHR40267">
    <property type="entry name" value="BLR3294 PROTEIN"/>
    <property type="match status" value="1"/>
</dbReference>